<feature type="region of interest" description="Disordered" evidence="1">
    <location>
        <begin position="43"/>
        <end position="73"/>
    </location>
</feature>
<protein>
    <recommendedName>
        <fullName evidence="4">CCHC-type domain-containing protein</fullName>
    </recommendedName>
</protein>
<dbReference type="EMBL" id="CADCXV010000156">
    <property type="protein sequence ID" value="CAB0028500.1"/>
    <property type="molecule type" value="Genomic_DNA"/>
</dbReference>
<dbReference type="Proteomes" id="UP000479190">
    <property type="component" value="Unassembled WGS sequence"/>
</dbReference>
<accession>A0A6H5HX76</accession>
<gene>
    <name evidence="2" type="ORF">TBRA_LOCUS660</name>
</gene>
<evidence type="ECO:0000313" key="3">
    <source>
        <dbReference type="Proteomes" id="UP000479190"/>
    </source>
</evidence>
<evidence type="ECO:0008006" key="4">
    <source>
        <dbReference type="Google" id="ProtNLM"/>
    </source>
</evidence>
<organism evidence="2 3">
    <name type="scientific">Trichogramma brassicae</name>
    <dbReference type="NCBI Taxonomy" id="86971"/>
    <lineage>
        <taxon>Eukaryota</taxon>
        <taxon>Metazoa</taxon>
        <taxon>Ecdysozoa</taxon>
        <taxon>Arthropoda</taxon>
        <taxon>Hexapoda</taxon>
        <taxon>Insecta</taxon>
        <taxon>Pterygota</taxon>
        <taxon>Neoptera</taxon>
        <taxon>Endopterygota</taxon>
        <taxon>Hymenoptera</taxon>
        <taxon>Apocrita</taxon>
        <taxon>Proctotrupomorpha</taxon>
        <taxon>Chalcidoidea</taxon>
        <taxon>Trichogrammatidae</taxon>
        <taxon>Trichogramma</taxon>
    </lineage>
</organism>
<keyword evidence="3" id="KW-1185">Reference proteome</keyword>
<name>A0A6H5HX76_9HYME</name>
<dbReference type="AlphaFoldDB" id="A0A6H5HX76"/>
<proteinExistence type="predicted"/>
<reference evidence="2 3" key="1">
    <citation type="submission" date="2020-02" db="EMBL/GenBank/DDBJ databases">
        <authorList>
            <person name="Ferguson B K."/>
        </authorList>
    </citation>
    <scope>NUCLEOTIDE SEQUENCE [LARGE SCALE GENOMIC DNA]</scope>
</reference>
<sequence>MIIRVSHGRFHGRIQPNFRSTVIFIVFLERRVQSLEQARPSAELAAASGQSSRDRGTGHRRISANTARVDDAPASRPGPLCDICQTGHWLHKCYKFLSMSQQQRLELCKAKRLCLNCLHKSHFVDKCPSASRVLSARPSIIPSFTLISGGGRGRETAAVAEDSASVSAPSRRGK</sequence>
<evidence type="ECO:0000313" key="2">
    <source>
        <dbReference type="EMBL" id="CAB0028500.1"/>
    </source>
</evidence>
<evidence type="ECO:0000256" key="1">
    <source>
        <dbReference type="SAM" id="MobiDB-lite"/>
    </source>
</evidence>